<keyword evidence="2" id="KW-1185">Reference proteome</keyword>
<accession>A0ABV6AGQ5</accession>
<protein>
    <submittedName>
        <fullName evidence="1">TIGR02444 family protein</fullName>
    </submittedName>
</protein>
<dbReference type="EMBL" id="JBHMAA010000008">
    <property type="protein sequence ID" value="MFB9948518.1"/>
    <property type="molecule type" value="Genomic_DNA"/>
</dbReference>
<dbReference type="Pfam" id="PF09523">
    <property type="entry name" value="DUF2390"/>
    <property type="match status" value="1"/>
</dbReference>
<reference evidence="1 2" key="1">
    <citation type="submission" date="2024-09" db="EMBL/GenBank/DDBJ databases">
        <authorList>
            <person name="Sun Q."/>
            <person name="Mori K."/>
        </authorList>
    </citation>
    <scope>NUCLEOTIDE SEQUENCE [LARGE SCALE GENOMIC DNA]</scope>
    <source>
        <strain evidence="1 2">TBRC 4938</strain>
    </source>
</reference>
<organism evidence="1 2">
    <name type="scientific">Rhizobium puerariae</name>
    <dbReference type="NCBI Taxonomy" id="1585791"/>
    <lineage>
        <taxon>Bacteria</taxon>
        <taxon>Pseudomonadati</taxon>
        <taxon>Pseudomonadota</taxon>
        <taxon>Alphaproteobacteria</taxon>
        <taxon>Hyphomicrobiales</taxon>
        <taxon>Rhizobiaceae</taxon>
        <taxon>Rhizobium/Agrobacterium group</taxon>
        <taxon>Rhizobium</taxon>
    </lineage>
</organism>
<gene>
    <name evidence="1" type="ORF">ACFFP0_06635</name>
</gene>
<evidence type="ECO:0000313" key="1">
    <source>
        <dbReference type="EMBL" id="MFB9948518.1"/>
    </source>
</evidence>
<sequence length="168" mass="17977">MTAGDRQGLWGFSLRLYGLPGVGDACLVLQDESDVDVPVFLFAAWLSKNSVALRETDLARIDGLVASWREEVVKPLRAVRRRLRSGLPPAPATETGRLRNGVKGVELDAERIELALLEAEGLALAGTGDRRDDAGANLTLVLRYFRGSAPDAKASLALRTVEAALAGP</sequence>
<proteinExistence type="predicted"/>
<comment type="caution">
    <text evidence="1">The sequence shown here is derived from an EMBL/GenBank/DDBJ whole genome shotgun (WGS) entry which is preliminary data.</text>
</comment>
<dbReference type="NCBIfam" id="TIGR02444">
    <property type="entry name" value="TIGR02444 family protein"/>
    <property type="match status" value="1"/>
</dbReference>
<dbReference type="InterPro" id="IPR012659">
    <property type="entry name" value="CHP02444"/>
</dbReference>
<dbReference type="RefSeq" id="WP_377257865.1">
    <property type="nucleotide sequence ID" value="NZ_JBHMAA010000008.1"/>
</dbReference>
<name>A0ABV6AGQ5_9HYPH</name>
<dbReference type="Proteomes" id="UP001589692">
    <property type="component" value="Unassembled WGS sequence"/>
</dbReference>
<evidence type="ECO:0000313" key="2">
    <source>
        <dbReference type="Proteomes" id="UP001589692"/>
    </source>
</evidence>